<keyword evidence="4" id="KW-0560">Oxidoreductase</keyword>
<dbReference type="InterPro" id="IPR012133">
    <property type="entry name" value="Alpha-hydoxy_acid_DH_FMN"/>
</dbReference>
<feature type="binding site" evidence="7">
    <location>
        <position position="269"/>
    </location>
    <ligand>
        <name>glyoxylate</name>
        <dbReference type="ChEBI" id="CHEBI:36655"/>
    </ligand>
</feature>
<dbReference type="FunFam" id="3.20.20.70:FF:000029">
    <property type="entry name" value="L-lactate dehydrogenase"/>
    <property type="match status" value="1"/>
</dbReference>
<evidence type="ECO:0000313" key="10">
    <source>
        <dbReference type="Proteomes" id="UP000242930"/>
    </source>
</evidence>
<dbReference type="InterPro" id="IPR013785">
    <property type="entry name" value="Aldolase_TIM"/>
</dbReference>
<evidence type="ECO:0000259" key="8">
    <source>
        <dbReference type="PROSITE" id="PS51349"/>
    </source>
</evidence>
<dbReference type="Pfam" id="PF01070">
    <property type="entry name" value="FMN_dh"/>
    <property type="match status" value="1"/>
</dbReference>
<dbReference type="Gene3D" id="3.20.20.70">
    <property type="entry name" value="Aldolase class I"/>
    <property type="match status" value="1"/>
</dbReference>
<keyword evidence="2 7" id="KW-0285">Flavoprotein</keyword>
<proteinExistence type="inferred from homology"/>
<dbReference type="PANTHER" id="PTHR10578:SF107">
    <property type="entry name" value="2-HYDROXYACID OXIDASE 1"/>
    <property type="match status" value="1"/>
</dbReference>
<dbReference type="PIRSF" id="PIRSF000138">
    <property type="entry name" value="Al-hdrx_acd_dh"/>
    <property type="match status" value="1"/>
</dbReference>
<protein>
    <submittedName>
        <fullName evidence="9">4-hydroxymandelate oxidase</fullName>
    </submittedName>
</protein>
<dbReference type="PANTHER" id="PTHR10578">
    <property type="entry name" value="S -2-HYDROXY-ACID OXIDASE-RELATED"/>
    <property type="match status" value="1"/>
</dbReference>
<gene>
    <name evidence="9" type="ORF">SAMN05216201_107120</name>
</gene>
<dbReference type="InterPro" id="IPR037396">
    <property type="entry name" value="FMN_HAD"/>
</dbReference>
<dbReference type="STRING" id="915471.SAMN05216201_107120"/>
<accession>A0A1H6Y5U3</accession>
<sequence>MPQPLPKLQQIPAEIAAVTDYEPFARARMSDQAWAYMAGGAADELTLRDNCAAFQRLRLRNRVLADLRGGDTRVSLFGQTFDHPIFLAPVAFQKLVHPEGELASVLGASALRAGMVVSTQASVDLEEIASQAQTALWFQLYIQSDREFTRALVQRAEAAGYQALVLTVDAPVGGMRNREQRAGFVLPAGIEAVNLRGMRPLQASAAPAAGSLLLGSALLAAAPTWEDLAWLRGLTRLPILLKGVMNDEDARRALAAGVDGLIVSNHGGRTLDGQPATIEVLAEVAAAVEGRLPLLLDGGIRRGSDVLKALALGASAVLVGRPYIFGLATAGASGVAHVLQLLRAELEVAMALTGCRSLAEIGPELLWYPRGWQQDCPSPPGGTNA</sequence>
<evidence type="ECO:0000256" key="3">
    <source>
        <dbReference type="ARBA" id="ARBA00022643"/>
    </source>
</evidence>
<comment type="similarity">
    <text evidence="5">Belongs to the FMN-dependent alpha-hydroxy acid dehydrogenase family.</text>
</comment>
<feature type="binding site" evidence="7">
    <location>
        <position position="36"/>
    </location>
    <ligand>
        <name>glyoxylate</name>
        <dbReference type="ChEBI" id="CHEBI:36655"/>
    </ligand>
</feature>
<dbReference type="AlphaFoldDB" id="A0A1H6Y5U3"/>
<dbReference type="PROSITE" id="PS51349">
    <property type="entry name" value="FMN_HYDROXY_ACID_DH_2"/>
    <property type="match status" value="1"/>
</dbReference>
<dbReference type="Proteomes" id="UP000242930">
    <property type="component" value="Unassembled WGS sequence"/>
</dbReference>
<feature type="binding site" evidence="7">
    <location>
        <position position="167"/>
    </location>
    <ligand>
        <name>glyoxylate</name>
        <dbReference type="ChEBI" id="CHEBI:36655"/>
    </ligand>
</feature>
<keyword evidence="10" id="KW-1185">Reference proteome</keyword>
<feature type="active site" description="Proton acceptor" evidence="6">
    <location>
        <position position="266"/>
    </location>
</feature>
<reference evidence="10" key="1">
    <citation type="submission" date="2016-10" db="EMBL/GenBank/DDBJ databases">
        <authorList>
            <person name="Varghese N."/>
            <person name="Submissions S."/>
        </authorList>
    </citation>
    <scope>NUCLEOTIDE SEQUENCE [LARGE SCALE GENOMIC DNA]</scope>
    <source>
        <strain evidence="10">LMG 25967</strain>
    </source>
</reference>
<feature type="binding site" evidence="7">
    <location>
        <position position="141"/>
    </location>
    <ligand>
        <name>glyoxylate</name>
        <dbReference type="ChEBI" id="CHEBI:36655"/>
    </ligand>
</feature>
<feature type="domain" description="FMN hydroxy acid dehydrogenase" evidence="8">
    <location>
        <begin position="10"/>
        <end position="371"/>
    </location>
</feature>
<organism evidence="9 10">
    <name type="scientific">Pseudomonas linyingensis</name>
    <dbReference type="NCBI Taxonomy" id="915471"/>
    <lineage>
        <taxon>Bacteria</taxon>
        <taxon>Pseudomonadati</taxon>
        <taxon>Pseudomonadota</taxon>
        <taxon>Gammaproteobacteria</taxon>
        <taxon>Pseudomonadales</taxon>
        <taxon>Pseudomonadaceae</taxon>
        <taxon>Pseudomonas</taxon>
    </lineage>
</organism>
<evidence type="ECO:0000256" key="5">
    <source>
        <dbReference type="ARBA" id="ARBA00024042"/>
    </source>
</evidence>
<feature type="binding site" evidence="7">
    <location>
        <begin position="89"/>
        <end position="91"/>
    </location>
    <ligand>
        <name>FMN</name>
        <dbReference type="ChEBI" id="CHEBI:58210"/>
    </ligand>
</feature>
<dbReference type="EMBL" id="FNZE01000007">
    <property type="protein sequence ID" value="SEJ34407.1"/>
    <property type="molecule type" value="Genomic_DNA"/>
</dbReference>
<dbReference type="OrthoDB" id="9770452at2"/>
<evidence type="ECO:0000256" key="4">
    <source>
        <dbReference type="ARBA" id="ARBA00023002"/>
    </source>
</evidence>
<dbReference type="GO" id="GO:0010181">
    <property type="term" value="F:FMN binding"/>
    <property type="evidence" value="ECO:0007669"/>
    <property type="project" value="InterPro"/>
</dbReference>
<evidence type="ECO:0000256" key="2">
    <source>
        <dbReference type="ARBA" id="ARBA00022630"/>
    </source>
</evidence>
<feature type="binding site" evidence="7">
    <location>
        <position position="242"/>
    </location>
    <ligand>
        <name>FMN</name>
        <dbReference type="ChEBI" id="CHEBI:58210"/>
    </ligand>
</feature>
<dbReference type="InterPro" id="IPR000262">
    <property type="entry name" value="FMN-dep_DH"/>
</dbReference>
<feature type="binding site" evidence="7">
    <location>
        <position position="264"/>
    </location>
    <ligand>
        <name>FMN</name>
        <dbReference type="ChEBI" id="CHEBI:58210"/>
    </ligand>
</feature>
<name>A0A1H6Y5U3_9PSED</name>
<feature type="binding site" evidence="7">
    <location>
        <position position="176"/>
    </location>
    <ligand>
        <name>glyoxylate</name>
        <dbReference type="ChEBI" id="CHEBI:36655"/>
    </ligand>
</feature>
<dbReference type="SUPFAM" id="SSF51395">
    <property type="entry name" value="FMN-linked oxidoreductases"/>
    <property type="match status" value="1"/>
</dbReference>
<feature type="binding site" evidence="7">
    <location>
        <begin position="297"/>
        <end position="301"/>
    </location>
    <ligand>
        <name>FMN</name>
        <dbReference type="ChEBI" id="CHEBI:58210"/>
    </ligand>
</feature>
<evidence type="ECO:0000256" key="1">
    <source>
        <dbReference type="ARBA" id="ARBA00001917"/>
    </source>
</evidence>
<feature type="binding site" evidence="7">
    <location>
        <begin position="320"/>
        <end position="321"/>
    </location>
    <ligand>
        <name>FMN</name>
        <dbReference type="ChEBI" id="CHEBI:58210"/>
    </ligand>
</feature>
<feature type="binding site" evidence="7">
    <location>
        <position position="118"/>
    </location>
    <ligand>
        <name>FMN</name>
        <dbReference type="ChEBI" id="CHEBI:58210"/>
    </ligand>
</feature>
<feature type="binding site" evidence="7">
    <location>
        <position position="139"/>
    </location>
    <ligand>
        <name>FMN</name>
        <dbReference type="ChEBI" id="CHEBI:58210"/>
    </ligand>
</feature>
<evidence type="ECO:0000313" key="9">
    <source>
        <dbReference type="EMBL" id="SEJ34407.1"/>
    </source>
</evidence>
<keyword evidence="3 7" id="KW-0288">FMN</keyword>
<evidence type="ECO:0000256" key="7">
    <source>
        <dbReference type="PIRSR" id="PIRSR000138-2"/>
    </source>
</evidence>
<feature type="binding site" evidence="7">
    <location>
        <position position="266"/>
    </location>
    <ligand>
        <name>glyoxylate</name>
        <dbReference type="ChEBI" id="CHEBI:36655"/>
    </ligand>
</feature>
<evidence type="ECO:0000256" key="6">
    <source>
        <dbReference type="PIRSR" id="PIRSR000138-1"/>
    </source>
</evidence>
<comment type="cofactor">
    <cofactor evidence="1">
        <name>FMN</name>
        <dbReference type="ChEBI" id="CHEBI:58210"/>
    </cofactor>
</comment>
<dbReference type="GO" id="GO:0016614">
    <property type="term" value="F:oxidoreductase activity, acting on CH-OH group of donors"/>
    <property type="evidence" value="ECO:0007669"/>
    <property type="project" value="UniProtKB-ARBA"/>
</dbReference>
<dbReference type="RefSeq" id="WP_090310619.1">
    <property type="nucleotide sequence ID" value="NZ_FNZE01000007.1"/>
</dbReference>
<dbReference type="CDD" id="cd02809">
    <property type="entry name" value="alpha_hydroxyacid_oxid_FMN"/>
    <property type="match status" value="1"/>
</dbReference>